<organism evidence="9 10">
    <name type="scientific">Neorhizobium galegae bv. orientalis str. HAMBI 540</name>
    <dbReference type="NCBI Taxonomy" id="1028800"/>
    <lineage>
        <taxon>Bacteria</taxon>
        <taxon>Pseudomonadati</taxon>
        <taxon>Pseudomonadota</taxon>
        <taxon>Alphaproteobacteria</taxon>
        <taxon>Hyphomicrobiales</taxon>
        <taxon>Rhizobiaceae</taxon>
        <taxon>Rhizobium/Agrobacterium group</taxon>
        <taxon>Neorhizobium</taxon>
    </lineage>
</organism>
<dbReference type="AlphaFoldDB" id="A0A068SVZ5"/>
<dbReference type="PROSITE" id="PS00557">
    <property type="entry name" value="FMN_HYDROXY_ACID_DH_1"/>
    <property type="match status" value="1"/>
</dbReference>
<evidence type="ECO:0000256" key="1">
    <source>
        <dbReference type="ARBA" id="ARBA00001917"/>
    </source>
</evidence>
<dbReference type="Pfam" id="PF01070">
    <property type="entry name" value="FMN_dh"/>
    <property type="match status" value="1"/>
</dbReference>
<dbReference type="SUPFAM" id="SSF51395">
    <property type="entry name" value="FMN-linked oxidoreductases"/>
    <property type="match status" value="1"/>
</dbReference>
<evidence type="ECO:0000259" key="8">
    <source>
        <dbReference type="PROSITE" id="PS51349"/>
    </source>
</evidence>
<dbReference type="InterPro" id="IPR012133">
    <property type="entry name" value="Alpha-hydoxy_acid_DH_FMN"/>
</dbReference>
<feature type="binding site" evidence="7">
    <location>
        <position position="265"/>
    </location>
    <ligand>
        <name>FMN</name>
        <dbReference type="ChEBI" id="CHEBI:58210"/>
    </ligand>
</feature>
<comment type="similarity">
    <text evidence="5">Belongs to the FMN-dependent alpha-hydroxy acid dehydrogenase family.</text>
</comment>
<dbReference type="GO" id="GO:0009060">
    <property type="term" value="P:aerobic respiration"/>
    <property type="evidence" value="ECO:0007669"/>
    <property type="project" value="TreeGrafter"/>
</dbReference>
<keyword evidence="4" id="KW-0560">Oxidoreductase</keyword>
<dbReference type="KEGG" id="ngg:RG540_CH38780"/>
<keyword evidence="2 7" id="KW-0285">Flavoprotein</keyword>
<evidence type="ECO:0000256" key="2">
    <source>
        <dbReference type="ARBA" id="ARBA00022630"/>
    </source>
</evidence>
<feature type="binding site" evidence="7">
    <location>
        <position position="141"/>
    </location>
    <ligand>
        <name>FMN</name>
        <dbReference type="ChEBI" id="CHEBI:58210"/>
    </ligand>
</feature>
<dbReference type="GeneID" id="24258556"/>
<reference evidence="10" key="1">
    <citation type="journal article" date="2014" name="BMC Genomics">
        <title>Genome sequencing of two Neorhizobium galegae strains reveals a noeT gene responsible for the unusual acetylation of the nodulation factors.</title>
        <authorList>
            <person name="Osterman J."/>
            <person name="Marsh J."/>
            <person name="Laine P.K."/>
            <person name="Zeng Z."/>
            <person name="Alatalo E."/>
            <person name="Sullivan J.T."/>
            <person name="Young J.P."/>
            <person name="Thomas-Oates J."/>
            <person name="Paulin L."/>
            <person name="Lindstrom K."/>
        </authorList>
    </citation>
    <scope>NUCLEOTIDE SEQUENCE [LARGE SCALE GENOMIC DNA]</scope>
    <source>
        <strain evidence="10">HAMBI 540</strain>
    </source>
</reference>
<feature type="binding site" evidence="7">
    <location>
        <position position="292"/>
    </location>
    <ligand>
        <name>glyoxylate</name>
        <dbReference type="ChEBI" id="CHEBI:36655"/>
    </ligand>
</feature>
<feature type="binding site" evidence="7">
    <location>
        <position position="38"/>
    </location>
    <ligand>
        <name>glyoxylate</name>
        <dbReference type="ChEBI" id="CHEBI:36655"/>
    </ligand>
</feature>
<feature type="binding site" evidence="7">
    <location>
        <position position="169"/>
    </location>
    <ligand>
        <name>FMN</name>
        <dbReference type="ChEBI" id="CHEBI:58210"/>
    </ligand>
</feature>
<feature type="binding site" evidence="7">
    <location>
        <position position="178"/>
    </location>
    <ligand>
        <name>glyoxylate</name>
        <dbReference type="ChEBI" id="CHEBI:36655"/>
    </ligand>
</feature>
<sequence>MVVAGRRYYSGRDVDRAVTIADLQAMARRRLPAFVMEYLEGGAEDEWTLRRNREVFSEIEFRPSTLTGVGIPDLSTTIFGRKMRLPFIVAPTGFNGLFQYQGDRLLAEAAAKAGVTFTQSTVSNMRIEELSGIPNLSHWMQLYVFRSQAFMDELVGRAEKAGCQALMVTTDAATFGNREWDRRNYRSGMDPAFRHKLDILCHPRWALSVMARGIPPFGNLLDFLPADQQTFARTAIWSREQVEPDLHWTHIRRLRKIWKKPLIVKGVMTLRDAELAADAGADGIVISNHGGRQLDGAPSPITILPKIAGKLKGRITILADSGFRRGTDIVKALALGADAVMTGRATLYGLAAGGEAGATRAITVLEEEIRRTMALLGCRSVADLDRDHIKF</sequence>
<dbReference type="CDD" id="cd02809">
    <property type="entry name" value="alpha_hydroxyacid_oxid_FMN"/>
    <property type="match status" value="1"/>
</dbReference>
<proteinExistence type="inferred from homology"/>
<keyword evidence="10" id="KW-1185">Reference proteome</keyword>
<dbReference type="PIRSF" id="PIRSF000138">
    <property type="entry name" value="Al-hdrx_acd_dh"/>
    <property type="match status" value="1"/>
</dbReference>
<feature type="binding site" evidence="7">
    <location>
        <begin position="91"/>
        <end position="93"/>
    </location>
    <ligand>
        <name>FMN</name>
        <dbReference type="ChEBI" id="CHEBI:58210"/>
    </ligand>
</feature>
<dbReference type="GO" id="GO:0005886">
    <property type="term" value="C:plasma membrane"/>
    <property type="evidence" value="ECO:0007669"/>
    <property type="project" value="TreeGrafter"/>
</dbReference>
<evidence type="ECO:0000256" key="7">
    <source>
        <dbReference type="PIRSR" id="PIRSR000138-2"/>
    </source>
</evidence>
<evidence type="ECO:0000256" key="3">
    <source>
        <dbReference type="ARBA" id="ARBA00022643"/>
    </source>
</evidence>
<feature type="domain" description="FMN hydroxy acid dehydrogenase" evidence="8">
    <location>
        <begin position="12"/>
        <end position="391"/>
    </location>
</feature>
<dbReference type="FunFam" id="3.20.20.70:FF:000029">
    <property type="entry name" value="L-lactate dehydrogenase"/>
    <property type="match status" value="1"/>
</dbReference>
<dbReference type="OrthoDB" id="9770452at2"/>
<feature type="active site" description="Proton acceptor" evidence="6">
    <location>
        <position position="289"/>
    </location>
</feature>
<keyword evidence="3 7" id="KW-0288">FMN</keyword>
<evidence type="ECO:0000256" key="4">
    <source>
        <dbReference type="ARBA" id="ARBA00023002"/>
    </source>
</evidence>
<dbReference type="InterPro" id="IPR037396">
    <property type="entry name" value="FMN_HAD"/>
</dbReference>
<dbReference type="PANTHER" id="PTHR10578:SF107">
    <property type="entry name" value="2-HYDROXYACID OXIDASE 1"/>
    <property type="match status" value="1"/>
</dbReference>
<evidence type="ECO:0000313" key="10">
    <source>
        <dbReference type="Proteomes" id="UP000028181"/>
    </source>
</evidence>
<protein>
    <submittedName>
        <fullName evidence="9">L-lactate dehydrogenase (Cytochrome)</fullName>
    </submittedName>
</protein>
<dbReference type="Proteomes" id="UP000028181">
    <property type="component" value="Chromosome I"/>
</dbReference>
<dbReference type="InterPro" id="IPR008259">
    <property type="entry name" value="FMN_hydac_DH_AS"/>
</dbReference>
<dbReference type="GO" id="GO:0004459">
    <property type="term" value="F:L-lactate dehydrogenase (NAD+) activity"/>
    <property type="evidence" value="ECO:0007669"/>
    <property type="project" value="TreeGrafter"/>
</dbReference>
<evidence type="ECO:0000256" key="6">
    <source>
        <dbReference type="PIRSR" id="PIRSR000138-1"/>
    </source>
</evidence>
<feature type="binding site" evidence="7">
    <location>
        <position position="120"/>
    </location>
    <ligand>
        <name>FMN</name>
        <dbReference type="ChEBI" id="CHEBI:58210"/>
    </ligand>
</feature>
<gene>
    <name evidence="9" type="ORF">RG540_CH38780</name>
</gene>
<evidence type="ECO:0000313" key="9">
    <source>
        <dbReference type="EMBL" id="CDN50034.1"/>
    </source>
</evidence>
<dbReference type="InterPro" id="IPR013785">
    <property type="entry name" value="Aldolase_TIM"/>
</dbReference>
<feature type="binding site" evidence="7">
    <location>
        <position position="143"/>
    </location>
    <ligand>
        <name>glyoxylate</name>
        <dbReference type="ChEBI" id="CHEBI:36655"/>
    </ligand>
</feature>
<name>A0A068SVZ5_NEOGA</name>
<dbReference type="HOGENOM" id="CLU_020639_0_0_5"/>
<feature type="binding site" evidence="7">
    <location>
        <begin position="320"/>
        <end position="324"/>
    </location>
    <ligand>
        <name>FMN</name>
        <dbReference type="ChEBI" id="CHEBI:58210"/>
    </ligand>
</feature>
<accession>A0A068SVZ5</accession>
<comment type="cofactor">
    <cofactor evidence="1">
        <name>FMN</name>
        <dbReference type="ChEBI" id="CHEBI:58210"/>
    </cofactor>
</comment>
<dbReference type="InterPro" id="IPR000262">
    <property type="entry name" value="FMN-dep_DH"/>
</dbReference>
<dbReference type="EMBL" id="HG938353">
    <property type="protein sequence ID" value="CDN50034.1"/>
    <property type="molecule type" value="Genomic_DNA"/>
</dbReference>
<dbReference type="GO" id="GO:0010181">
    <property type="term" value="F:FMN binding"/>
    <property type="evidence" value="ECO:0007669"/>
    <property type="project" value="InterPro"/>
</dbReference>
<evidence type="ECO:0000256" key="5">
    <source>
        <dbReference type="ARBA" id="ARBA00024042"/>
    </source>
</evidence>
<dbReference type="eggNOG" id="COG1304">
    <property type="taxonomic scope" value="Bacteria"/>
</dbReference>
<dbReference type="Gene3D" id="3.20.20.70">
    <property type="entry name" value="Aldolase class I"/>
    <property type="match status" value="1"/>
</dbReference>
<feature type="binding site" evidence="7">
    <location>
        <position position="289"/>
    </location>
    <ligand>
        <name>glyoxylate</name>
        <dbReference type="ChEBI" id="CHEBI:36655"/>
    </ligand>
</feature>
<dbReference type="RefSeq" id="WP_038591220.1">
    <property type="nucleotide sequence ID" value="NZ_HG938353.1"/>
</dbReference>
<dbReference type="PATRIC" id="fig|1028800.3.peg.3940"/>
<feature type="binding site" evidence="7">
    <location>
        <position position="287"/>
    </location>
    <ligand>
        <name>FMN</name>
        <dbReference type="ChEBI" id="CHEBI:58210"/>
    </ligand>
</feature>
<feature type="binding site" evidence="7">
    <location>
        <begin position="343"/>
        <end position="344"/>
    </location>
    <ligand>
        <name>FMN</name>
        <dbReference type="ChEBI" id="CHEBI:58210"/>
    </ligand>
</feature>
<dbReference type="PROSITE" id="PS51349">
    <property type="entry name" value="FMN_HYDROXY_ACID_DH_2"/>
    <property type="match status" value="1"/>
</dbReference>
<dbReference type="PANTHER" id="PTHR10578">
    <property type="entry name" value="S -2-HYDROXY-ACID OXIDASE-RELATED"/>
    <property type="match status" value="1"/>
</dbReference>